<comment type="caution">
    <text evidence="2">The sequence shown here is derived from an EMBL/GenBank/DDBJ whole genome shotgun (WGS) entry which is preliminary data.</text>
</comment>
<accession>A0A9X9XGB8</accession>
<dbReference type="Proteomes" id="UP001138709">
    <property type="component" value="Unassembled WGS sequence"/>
</dbReference>
<reference evidence="2" key="1">
    <citation type="submission" date="2020-01" db="EMBL/GenBank/DDBJ databases">
        <authorList>
            <person name="Rat A."/>
        </authorList>
    </citation>
    <scope>NUCLEOTIDE SEQUENCE</scope>
    <source>
        <strain evidence="2">LMG 31228</strain>
    </source>
</reference>
<dbReference type="AlphaFoldDB" id="A0A9X9XGB8"/>
<dbReference type="EMBL" id="JAAEDL010000022">
    <property type="protein sequence ID" value="MBR0682754.1"/>
    <property type="molecule type" value="Genomic_DNA"/>
</dbReference>
<proteinExistence type="predicted"/>
<protein>
    <submittedName>
        <fullName evidence="2">Uncharacterized protein</fullName>
    </submittedName>
</protein>
<dbReference type="RefSeq" id="WP_211848291.1">
    <property type="nucleotide sequence ID" value="NZ_JAAEDL010000022.1"/>
</dbReference>
<evidence type="ECO:0000313" key="3">
    <source>
        <dbReference type="Proteomes" id="UP001138709"/>
    </source>
</evidence>
<feature type="region of interest" description="Disordered" evidence="1">
    <location>
        <begin position="142"/>
        <end position="169"/>
    </location>
</feature>
<name>A0A9X9XGB8_9PROT</name>
<organism evidence="2 3">
    <name type="scientific">Neoroseomonas eburnea</name>
    <dbReference type="NCBI Taxonomy" id="1346889"/>
    <lineage>
        <taxon>Bacteria</taxon>
        <taxon>Pseudomonadati</taxon>
        <taxon>Pseudomonadota</taxon>
        <taxon>Alphaproteobacteria</taxon>
        <taxon>Acetobacterales</taxon>
        <taxon>Acetobacteraceae</taxon>
        <taxon>Neoroseomonas</taxon>
    </lineage>
</organism>
<evidence type="ECO:0000256" key="1">
    <source>
        <dbReference type="SAM" id="MobiDB-lite"/>
    </source>
</evidence>
<reference evidence="2" key="2">
    <citation type="journal article" date="2021" name="Syst. Appl. Microbiol.">
        <title>Roseomonas hellenica sp. nov., isolated from roots of wild-growing Alkanna tinctoria.</title>
        <authorList>
            <person name="Rat A."/>
            <person name="Naranjo H.D."/>
            <person name="Lebbe L."/>
            <person name="Cnockaert M."/>
            <person name="Krigas N."/>
            <person name="Grigoriadou K."/>
            <person name="Maloupa E."/>
            <person name="Willems A."/>
        </authorList>
    </citation>
    <scope>NUCLEOTIDE SEQUENCE</scope>
    <source>
        <strain evidence="2">LMG 31228</strain>
    </source>
</reference>
<sequence>MAWPGLHSWMVVFEPTTSAWWGRFLARGFGHCWAMGFDPAARVWVGVEPLFQGTLVRVLSSEAVHGVFLRAKLGEVRLLSVPHVGAEVVRPRFCVTCAGAVASLLGLRRFPLTPWGLFWTLRRMPGVKEIWRGGEEAVSTGAAATECGGDSRPGAGCAGEGAGRGPAAA</sequence>
<gene>
    <name evidence="2" type="ORF">GXW74_19840</name>
</gene>
<feature type="compositionally biased region" description="Gly residues" evidence="1">
    <location>
        <begin position="156"/>
        <end position="169"/>
    </location>
</feature>
<keyword evidence="3" id="KW-1185">Reference proteome</keyword>
<evidence type="ECO:0000313" key="2">
    <source>
        <dbReference type="EMBL" id="MBR0682754.1"/>
    </source>
</evidence>